<dbReference type="GO" id="GO:0006357">
    <property type="term" value="P:regulation of transcription by RNA polymerase II"/>
    <property type="evidence" value="ECO:0007669"/>
    <property type="project" value="InterPro"/>
</dbReference>
<sequence length="806" mass="91319">MSDALQGKDRVRGFASWEPRAHAFRGDEKDYKGVRGEVLRSGRRLWSGPGEGKHLRAEATAAAANGEEWIELLDNSGNHGGGADEIPCKENGWRHDARMKQDVPTTGIEERKMEAKLVGKANSSVDRMWGSVYQRKRKRIDSKGFDLESNCVKKKSAEDRKYGKQFVRKQRRKDKTREICGRQGSVRCRLAAVVESSCCSSPWFACFLSLVLRYMRRANLRLLQLSGLVLSEPLARVFSSHGIHFLRDSACTRSSGICKFFGVRCFIPLFSVDFSAVPFCFMYMHTSLLLRSACFTFVIVSYSNSDDQEMIEIVEHPPSSSSGRYSALSETISNSVPGKRSVFPSAAGSRRLTGRAVQFRNGVNSRTIRKRRSSLRSRRVKNPSVIRGHKANAATAVGSNFYSSRNAGISLVSMASDRELRSVRKSLTPNIRELKSMLVESTHDISSTCCSANILVIESDRCHRIKGAIVELEISSSKRWSLAVKKDGNTRYRIMAQKVMRSCSSNRITHDIIWTEDNYSWKLEFPDKRDWLIFKELYKQCSDRNAQTPSPNVIPVPGICEISGYAEVKYVPFRRPDSYISVKDDEVSRALAKRTANYDMDSEDEEWLRKFNNEFSVQNELGDPVSDDIFELIIDAFEKAFYCSPDDYADEEASVKLCLDLGRQDVVEAVYSYWLRKRKQKRSALVRVFQCYQPRKDQLLPKPILRKKRSFKRQGRHPGRGKQRTFLRAMAEEQDAAEEQNALLKVQEAKAAASQSEVFAVAKRQRAQLLMENADLAAYRAAMALRIAEAARVAESTDAAASFYLQ</sequence>
<evidence type="ECO:0000256" key="3">
    <source>
        <dbReference type="ARBA" id="ARBA00023015"/>
    </source>
</evidence>
<dbReference type="GO" id="GO:0005634">
    <property type="term" value="C:nucleus"/>
    <property type="evidence" value="ECO:0007669"/>
    <property type="project" value="UniProtKB-SubCell"/>
</dbReference>
<protein>
    <recommendedName>
        <fullName evidence="6">Enhancer of polycomb-like protein</fullName>
    </recommendedName>
</protein>
<dbReference type="EMBL" id="CAJVSB020000002">
    <property type="protein sequence ID" value="CAH2040334.1"/>
    <property type="molecule type" value="Genomic_DNA"/>
</dbReference>
<name>A0AAU9RIJ4_THLAR</name>
<evidence type="ECO:0000256" key="1">
    <source>
        <dbReference type="ARBA" id="ARBA00004123"/>
    </source>
</evidence>
<keyword evidence="5 6" id="KW-0539">Nucleus</keyword>
<comment type="caution">
    <text evidence="8">The sequence shown here is derived from an EMBL/GenBank/DDBJ whole genome shotgun (WGS) entry which is preliminary data.</text>
</comment>
<proteinExistence type="inferred from homology"/>
<dbReference type="Pfam" id="PF10513">
    <property type="entry name" value="EPL1"/>
    <property type="match status" value="1"/>
</dbReference>
<keyword evidence="4 6" id="KW-0804">Transcription</keyword>
<dbReference type="GO" id="GO:0035267">
    <property type="term" value="C:NuA4 histone acetyltransferase complex"/>
    <property type="evidence" value="ECO:0007669"/>
    <property type="project" value="InterPro"/>
</dbReference>
<evidence type="ECO:0000313" key="9">
    <source>
        <dbReference type="Proteomes" id="UP000836841"/>
    </source>
</evidence>
<keyword evidence="3 6" id="KW-0805">Transcription regulation</keyword>
<evidence type="ECO:0000256" key="6">
    <source>
        <dbReference type="RuleBase" id="RU361124"/>
    </source>
</evidence>
<comment type="subcellular location">
    <subcellularLocation>
        <location evidence="1 6">Nucleus</location>
    </subcellularLocation>
</comment>
<evidence type="ECO:0000313" key="8">
    <source>
        <dbReference type="EMBL" id="CAH2040334.1"/>
    </source>
</evidence>
<evidence type="ECO:0000259" key="7">
    <source>
        <dbReference type="Pfam" id="PF10513"/>
    </source>
</evidence>
<accession>A0AAU9RIJ4</accession>
<dbReference type="InterPro" id="IPR024943">
    <property type="entry name" value="Enhancer_polycomb"/>
</dbReference>
<evidence type="ECO:0000256" key="2">
    <source>
        <dbReference type="ARBA" id="ARBA00008035"/>
    </source>
</evidence>
<keyword evidence="9" id="KW-1185">Reference proteome</keyword>
<dbReference type="InterPro" id="IPR019542">
    <property type="entry name" value="Enhancer_polycomb-like_N"/>
</dbReference>
<dbReference type="AlphaFoldDB" id="A0AAU9RIJ4"/>
<gene>
    <name evidence="8" type="ORF">TAV2_LOCUS4105</name>
</gene>
<dbReference type="PANTHER" id="PTHR14898">
    <property type="entry name" value="ENHANCER OF POLYCOMB"/>
    <property type="match status" value="1"/>
</dbReference>
<evidence type="ECO:0000256" key="4">
    <source>
        <dbReference type="ARBA" id="ARBA00023163"/>
    </source>
</evidence>
<reference evidence="8 9" key="1">
    <citation type="submission" date="2022-03" db="EMBL/GenBank/DDBJ databases">
        <authorList>
            <person name="Nunn A."/>
            <person name="Chopra R."/>
            <person name="Nunn A."/>
            <person name="Contreras Garrido A."/>
        </authorList>
    </citation>
    <scope>NUCLEOTIDE SEQUENCE [LARGE SCALE GENOMIC DNA]</scope>
</reference>
<evidence type="ECO:0000256" key="5">
    <source>
        <dbReference type="ARBA" id="ARBA00023242"/>
    </source>
</evidence>
<comment type="similarity">
    <text evidence="2 6">Belongs to the enhancer of polycomb family.</text>
</comment>
<dbReference type="Proteomes" id="UP000836841">
    <property type="component" value="Unassembled WGS sequence"/>
</dbReference>
<feature type="domain" description="Enhancer of polycomb-like N-terminal" evidence="7">
    <location>
        <begin position="550"/>
        <end position="639"/>
    </location>
</feature>
<organism evidence="8 9">
    <name type="scientific">Thlaspi arvense</name>
    <name type="common">Field penny-cress</name>
    <dbReference type="NCBI Taxonomy" id="13288"/>
    <lineage>
        <taxon>Eukaryota</taxon>
        <taxon>Viridiplantae</taxon>
        <taxon>Streptophyta</taxon>
        <taxon>Embryophyta</taxon>
        <taxon>Tracheophyta</taxon>
        <taxon>Spermatophyta</taxon>
        <taxon>Magnoliopsida</taxon>
        <taxon>eudicotyledons</taxon>
        <taxon>Gunneridae</taxon>
        <taxon>Pentapetalae</taxon>
        <taxon>rosids</taxon>
        <taxon>malvids</taxon>
        <taxon>Brassicales</taxon>
        <taxon>Brassicaceae</taxon>
        <taxon>Thlaspideae</taxon>
        <taxon>Thlaspi</taxon>
    </lineage>
</organism>